<protein>
    <submittedName>
        <fullName evidence="1">Uncharacterized protein</fullName>
    </submittedName>
</protein>
<sequence length="81" mass="9789">MEKNADYPQLPEKDVLIDVTGTWKVEEYNGQDNVDVFYATKYEPFFEIYRILQFIEKYYEKHNTTDFVKSISDMLLLHKEL</sequence>
<dbReference type="EMBL" id="JBHULD010000025">
    <property type="protein sequence ID" value="MFD2556702.1"/>
    <property type="molecule type" value="Genomic_DNA"/>
</dbReference>
<organism evidence="1 2">
    <name type="scientific">Sphingobacterium tabacisoli</name>
    <dbReference type="NCBI Taxonomy" id="2044855"/>
    <lineage>
        <taxon>Bacteria</taxon>
        <taxon>Pseudomonadati</taxon>
        <taxon>Bacteroidota</taxon>
        <taxon>Sphingobacteriia</taxon>
        <taxon>Sphingobacteriales</taxon>
        <taxon>Sphingobacteriaceae</taxon>
        <taxon>Sphingobacterium</taxon>
    </lineage>
</organism>
<evidence type="ECO:0000313" key="1">
    <source>
        <dbReference type="EMBL" id="MFD2556702.1"/>
    </source>
</evidence>
<proteinExistence type="predicted"/>
<comment type="caution">
    <text evidence="1">The sequence shown here is derived from an EMBL/GenBank/DDBJ whole genome shotgun (WGS) entry which is preliminary data.</text>
</comment>
<gene>
    <name evidence="1" type="ORF">ACFSQW_20105</name>
</gene>
<dbReference type="Proteomes" id="UP001597440">
    <property type="component" value="Unassembled WGS sequence"/>
</dbReference>
<reference evidence="2" key="1">
    <citation type="journal article" date="2019" name="Int. J. Syst. Evol. Microbiol.">
        <title>The Global Catalogue of Microorganisms (GCM) 10K type strain sequencing project: providing services to taxonomists for standard genome sequencing and annotation.</title>
        <authorList>
            <consortium name="The Broad Institute Genomics Platform"/>
            <consortium name="The Broad Institute Genome Sequencing Center for Infectious Disease"/>
            <person name="Wu L."/>
            <person name="Ma J."/>
        </authorList>
    </citation>
    <scope>NUCLEOTIDE SEQUENCE [LARGE SCALE GENOMIC DNA]</scope>
    <source>
        <strain evidence="2">KCTC 52298</strain>
    </source>
</reference>
<keyword evidence="2" id="KW-1185">Reference proteome</keyword>
<evidence type="ECO:0000313" key="2">
    <source>
        <dbReference type="Proteomes" id="UP001597440"/>
    </source>
</evidence>
<name>A0ABW5L6J0_9SPHI</name>
<accession>A0ABW5L6J0</accession>